<keyword evidence="12" id="KW-1185">Reference proteome</keyword>
<evidence type="ECO:0000256" key="7">
    <source>
        <dbReference type="SAM" id="MobiDB-lite"/>
    </source>
</evidence>
<dbReference type="RefSeq" id="WP_208999795.1">
    <property type="nucleotide sequence ID" value="NZ_WUMV01000003.1"/>
</dbReference>
<keyword evidence="4 8" id="KW-0812">Transmembrane</keyword>
<dbReference type="InterPro" id="IPR006685">
    <property type="entry name" value="MscS_channel_2nd"/>
</dbReference>
<evidence type="ECO:0000256" key="3">
    <source>
        <dbReference type="ARBA" id="ARBA00022475"/>
    </source>
</evidence>
<evidence type="ECO:0000256" key="8">
    <source>
        <dbReference type="SAM" id="Phobius"/>
    </source>
</evidence>
<dbReference type="SUPFAM" id="SSF82861">
    <property type="entry name" value="Mechanosensitive channel protein MscS (YggB), transmembrane region"/>
    <property type="match status" value="1"/>
</dbReference>
<dbReference type="EMBL" id="WUMV01000003">
    <property type="protein sequence ID" value="MXN64971.1"/>
    <property type="molecule type" value="Genomic_DNA"/>
</dbReference>
<feature type="transmembrane region" description="Helical" evidence="8">
    <location>
        <begin position="595"/>
        <end position="622"/>
    </location>
</feature>
<accession>A0A7X3LTS2</accession>
<dbReference type="InterPro" id="IPR049278">
    <property type="entry name" value="MS_channel_C"/>
</dbReference>
<dbReference type="InterPro" id="IPR010920">
    <property type="entry name" value="LSM_dom_sf"/>
</dbReference>
<feature type="transmembrane region" description="Helical" evidence="8">
    <location>
        <begin position="654"/>
        <end position="672"/>
    </location>
</feature>
<evidence type="ECO:0000259" key="10">
    <source>
        <dbReference type="Pfam" id="PF21082"/>
    </source>
</evidence>
<comment type="caution">
    <text evidence="11">The sequence shown here is derived from an EMBL/GenBank/DDBJ whole genome shotgun (WGS) entry which is preliminary data.</text>
</comment>
<dbReference type="SUPFAM" id="SSF82689">
    <property type="entry name" value="Mechanosensitive channel protein MscS (YggB), C-terminal domain"/>
    <property type="match status" value="1"/>
</dbReference>
<feature type="transmembrane region" description="Helical" evidence="8">
    <location>
        <begin position="279"/>
        <end position="298"/>
    </location>
</feature>
<evidence type="ECO:0000259" key="9">
    <source>
        <dbReference type="Pfam" id="PF00924"/>
    </source>
</evidence>
<feature type="transmembrane region" description="Helical" evidence="8">
    <location>
        <begin position="678"/>
        <end position="706"/>
    </location>
</feature>
<feature type="transmembrane region" description="Helical" evidence="8">
    <location>
        <begin position="508"/>
        <end position="536"/>
    </location>
</feature>
<evidence type="ECO:0000256" key="2">
    <source>
        <dbReference type="ARBA" id="ARBA00008017"/>
    </source>
</evidence>
<dbReference type="InterPro" id="IPR023408">
    <property type="entry name" value="MscS_beta-dom_sf"/>
</dbReference>
<dbReference type="InterPro" id="IPR011014">
    <property type="entry name" value="MscS_channel_TM-2"/>
</dbReference>
<dbReference type="Pfam" id="PF00924">
    <property type="entry name" value="MS_channel_2nd"/>
    <property type="match status" value="1"/>
</dbReference>
<dbReference type="AlphaFoldDB" id="A0A7X3LTS2"/>
<protein>
    <submittedName>
        <fullName evidence="11">DUF3772 domain-containing protein</fullName>
    </submittedName>
</protein>
<comment type="subcellular location">
    <subcellularLocation>
        <location evidence="1">Cell membrane</location>
        <topology evidence="1">Multi-pass membrane protein</topology>
    </subcellularLocation>
</comment>
<evidence type="ECO:0000256" key="1">
    <source>
        <dbReference type="ARBA" id="ARBA00004651"/>
    </source>
</evidence>
<keyword evidence="5 8" id="KW-1133">Transmembrane helix</keyword>
<sequence>MMIGRRWSATRNKLALCLIGACIVLVFSLAGARAQSSEGFGTLRPDGTIERQKTVIPSLEQPRAGSPSGSRPAAPQNQGPRTRGSANTNGLDLNTLLSGSSLIDEKAAETVNRRITGWETRLNSIELALQRSDVSFRVLSDLQQRVLDISDETRSLAARLRPFVDSVERRLAELALPEDGAEEAKALTEQRQQLNRARSVLTAFMKQSQVLEIQANDLLNRIGAKRRTLLERFLFVPTKSLFDPNLWKAAVSELPEVGTGLTLLFQDWVKLISARAGPVVAILTVIILVVAVIFLWPIQRRLLRLGNRPESITAPQDHRRAVAALAITALATALPLILGLAVYFGLNAFNLSPDRVDKIVRSTFVAIVVYAYVHGLVRALFAPSLPAWRLVQVDDTAARDLSLLTFGAGAMAALTILVSGVLDVVSAESEIKLLVSGVFSIVISLLIMRALRVVARDFGNGTDHAELQSSVGYVWRWLVPVFWIAALAALFAPVIGYVWLGWYVAVQIIWILIVLGTLHLLLLVTDSTISAGFTASSKVGRMLSESLALQGNRIEQIGVILSGLGRLILIVIALFAIGAPWGFSSGDFIGTIRRIVYGLQIGSVTLSLSAVFSAIVLLAFIVTMTRALQRWLENSFLPRTRLDVGLKSSISTSFGYVGYIVAILMALSAAGINLQNIALVAGALSVGVGLGLQGIVNNFVSGLILLAERPIKVGDWVVVGTDQGYVRKINVRATEIETFERSTVMIPNSNLISGVVKNWMHGNAMGRVSVPVGVSYDSNPEQVQEILLACARDHNLVLAFPAPVVFFMNFGESSLDFELRCYLGNIDYALTVSSDLRFEIFKRLREEGIEIPFPQRDLHLRDMDRLESMMTPHRASKPPAPGNDPA</sequence>
<feature type="transmembrane region" description="Helical" evidence="8">
    <location>
        <begin position="401"/>
        <end position="421"/>
    </location>
</feature>
<dbReference type="PANTHER" id="PTHR30347:SF1">
    <property type="entry name" value="MECHANOSENSITIVE CHANNEL MSCK"/>
    <property type="match status" value="1"/>
</dbReference>
<feature type="transmembrane region" description="Helical" evidence="8">
    <location>
        <begin position="433"/>
        <end position="451"/>
    </location>
</feature>
<dbReference type="Gene3D" id="3.30.70.100">
    <property type="match status" value="1"/>
</dbReference>
<dbReference type="InterPro" id="IPR052702">
    <property type="entry name" value="MscS-like_channel"/>
</dbReference>
<organism evidence="11 12">
    <name type="scientific">Stappia sediminis</name>
    <dbReference type="NCBI Taxonomy" id="2692190"/>
    <lineage>
        <taxon>Bacteria</taxon>
        <taxon>Pseudomonadati</taxon>
        <taxon>Pseudomonadota</taxon>
        <taxon>Alphaproteobacteria</taxon>
        <taxon>Hyphomicrobiales</taxon>
        <taxon>Stappiaceae</taxon>
        <taxon>Stappia</taxon>
    </lineage>
</organism>
<feature type="transmembrane region" description="Helical" evidence="8">
    <location>
        <begin position="477"/>
        <end position="502"/>
    </location>
</feature>
<keyword evidence="3" id="KW-1003">Cell membrane</keyword>
<dbReference type="SUPFAM" id="SSF50182">
    <property type="entry name" value="Sm-like ribonucleoproteins"/>
    <property type="match status" value="1"/>
</dbReference>
<dbReference type="Proteomes" id="UP000433101">
    <property type="component" value="Unassembled WGS sequence"/>
</dbReference>
<feature type="compositionally biased region" description="Polar residues" evidence="7">
    <location>
        <begin position="75"/>
        <end position="90"/>
    </location>
</feature>
<proteinExistence type="inferred from homology"/>
<evidence type="ECO:0000256" key="4">
    <source>
        <dbReference type="ARBA" id="ARBA00022692"/>
    </source>
</evidence>
<feature type="region of interest" description="Disordered" evidence="7">
    <location>
        <begin position="57"/>
        <end position="90"/>
    </location>
</feature>
<evidence type="ECO:0000313" key="11">
    <source>
        <dbReference type="EMBL" id="MXN64971.1"/>
    </source>
</evidence>
<comment type="similarity">
    <text evidence="2">Belongs to the MscS (TC 1.A.23) family.</text>
</comment>
<gene>
    <name evidence="11" type="ORF">GR183_08635</name>
</gene>
<name>A0A7X3LTS2_9HYPH</name>
<feature type="transmembrane region" description="Helical" evidence="8">
    <location>
        <begin position="321"/>
        <end position="344"/>
    </location>
</feature>
<dbReference type="PANTHER" id="PTHR30347">
    <property type="entry name" value="POTASSIUM CHANNEL RELATED"/>
    <property type="match status" value="1"/>
</dbReference>
<evidence type="ECO:0000313" key="12">
    <source>
        <dbReference type="Proteomes" id="UP000433101"/>
    </source>
</evidence>
<feature type="transmembrane region" description="Helical" evidence="8">
    <location>
        <begin position="364"/>
        <end position="381"/>
    </location>
</feature>
<dbReference type="GO" id="GO:0008381">
    <property type="term" value="F:mechanosensitive monoatomic ion channel activity"/>
    <property type="evidence" value="ECO:0007669"/>
    <property type="project" value="UniProtKB-ARBA"/>
</dbReference>
<feature type="domain" description="Mechanosensitive ion channel MscS C-terminal" evidence="10">
    <location>
        <begin position="768"/>
        <end position="851"/>
    </location>
</feature>
<dbReference type="Gene3D" id="1.10.287.1260">
    <property type="match status" value="1"/>
</dbReference>
<dbReference type="InterPro" id="IPR011066">
    <property type="entry name" value="MscS_channel_C_sf"/>
</dbReference>
<dbReference type="GO" id="GO:0005886">
    <property type="term" value="C:plasma membrane"/>
    <property type="evidence" value="ECO:0007669"/>
    <property type="project" value="UniProtKB-SubCell"/>
</dbReference>
<reference evidence="11 12" key="1">
    <citation type="submission" date="2019-12" db="EMBL/GenBank/DDBJ databases">
        <authorList>
            <person name="Li M."/>
        </authorList>
    </citation>
    <scope>NUCLEOTIDE SEQUENCE [LARGE SCALE GENOMIC DNA]</scope>
    <source>
        <strain evidence="11 12">GBMRC 2046</strain>
    </source>
</reference>
<dbReference type="Gene3D" id="2.30.30.60">
    <property type="match status" value="1"/>
</dbReference>
<keyword evidence="6 8" id="KW-0472">Membrane</keyword>
<feature type="transmembrane region" description="Helical" evidence="8">
    <location>
        <begin position="557"/>
        <end position="583"/>
    </location>
</feature>
<feature type="domain" description="Mechanosensitive ion channel MscS" evidence="9">
    <location>
        <begin position="695"/>
        <end position="760"/>
    </location>
</feature>
<dbReference type="Pfam" id="PF21082">
    <property type="entry name" value="MS_channel_3rd"/>
    <property type="match status" value="1"/>
</dbReference>
<evidence type="ECO:0000256" key="6">
    <source>
        <dbReference type="ARBA" id="ARBA00023136"/>
    </source>
</evidence>
<evidence type="ECO:0000256" key="5">
    <source>
        <dbReference type="ARBA" id="ARBA00022989"/>
    </source>
</evidence>